<name>A0A5R9G9T2_9BACL</name>
<dbReference type="Pfam" id="PF00583">
    <property type="entry name" value="Acetyltransf_1"/>
    <property type="match status" value="1"/>
</dbReference>
<dbReference type="CDD" id="cd04301">
    <property type="entry name" value="NAT_SF"/>
    <property type="match status" value="1"/>
</dbReference>
<evidence type="ECO:0000313" key="3">
    <source>
        <dbReference type="Proteomes" id="UP000309676"/>
    </source>
</evidence>
<dbReference type="AlphaFoldDB" id="A0A5R9G9T2"/>
<evidence type="ECO:0000313" key="2">
    <source>
        <dbReference type="EMBL" id="TLS52501.1"/>
    </source>
</evidence>
<protein>
    <submittedName>
        <fullName evidence="2">GNAT family N-acetyltransferase</fullName>
    </submittedName>
</protein>
<keyword evidence="3" id="KW-1185">Reference proteome</keyword>
<feature type="domain" description="N-acetyltransferase" evidence="1">
    <location>
        <begin position="32"/>
        <end position="149"/>
    </location>
</feature>
<dbReference type="Gene3D" id="3.40.630.30">
    <property type="match status" value="1"/>
</dbReference>
<reference evidence="2 3" key="1">
    <citation type="submission" date="2019-05" db="EMBL/GenBank/DDBJ databases">
        <authorList>
            <person name="Narsing Rao M.P."/>
            <person name="Li W.J."/>
        </authorList>
    </citation>
    <scope>NUCLEOTIDE SEQUENCE [LARGE SCALE GENOMIC DNA]</scope>
    <source>
        <strain evidence="2 3">SYSU_K30003</strain>
    </source>
</reference>
<gene>
    <name evidence="2" type="ORF">FE782_11120</name>
</gene>
<dbReference type="Proteomes" id="UP000309676">
    <property type="component" value="Unassembled WGS sequence"/>
</dbReference>
<dbReference type="InterPro" id="IPR016181">
    <property type="entry name" value="Acyl_CoA_acyltransferase"/>
</dbReference>
<dbReference type="InterPro" id="IPR000182">
    <property type="entry name" value="GNAT_dom"/>
</dbReference>
<comment type="caution">
    <text evidence="2">The sequence shown here is derived from an EMBL/GenBank/DDBJ whole genome shotgun (WGS) entry which is preliminary data.</text>
</comment>
<keyword evidence="2" id="KW-0808">Transferase</keyword>
<organism evidence="2 3">
    <name type="scientific">Paenibacillus antri</name>
    <dbReference type="NCBI Taxonomy" id="2582848"/>
    <lineage>
        <taxon>Bacteria</taxon>
        <taxon>Bacillati</taxon>
        <taxon>Bacillota</taxon>
        <taxon>Bacilli</taxon>
        <taxon>Bacillales</taxon>
        <taxon>Paenibacillaceae</taxon>
        <taxon>Paenibacillus</taxon>
    </lineage>
</organism>
<dbReference type="SUPFAM" id="SSF55729">
    <property type="entry name" value="Acyl-CoA N-acyltransferases (Nat)"/>
    <property type="match status" value="1"/>
</dbReference>
<dbReference type="GO" id="GO:0016747">
    <property type="term" value="F:acyltransferase activity, transferring groups other than amino-acyl groups"/>
    <property type="evidence" value="ECO:0007669"/>
    <property type="project" value="InterPro"/>
</dbReference>
<dbReference type="PROSITE" id="PS51186">
    <property type="entry name" value="GNAT"/>
    <property type="match status" value="1"/>
</dbReference>
<accession>A0A5R9G9T2</accession>
<evidence type="ECO:0000259" key="1">
    <source>
        <dbReference type="PROSITE" id="PS51186"/>
    </source>
</evidence>
<sequence>MQAFRRNYCLNIICILLFGREELEMNKDKLCLEIKEAEESRLKILVTQFSPGNPLFQYNRYATQKRGEGLYLIAWHNNTPIGHFLLRWSGPNDEPVTKLVDITHSAFLEAGLTVYEYRRKGVATAIIQEAERLAKEMGCKEIKESEPKL</sequence>
<proteinExistence type="predicted"/>
<dbReference type="EMBL" id="VCIW01000005">
    <property type="protein sequence ID" value="TLS52501.1"/>
    <property type="molecule type" value="Genomic_DNA"/>
</dbReference>